<name>A0ABS8P3C7_9PSEU</name>
<dbReference type="SUPFAM" id="SSF48498">
    <property type="entry name" value="Tetracyclin repressor-like, C-terminal domain"/>
    <property type="match status" value="1"/>
</dbReference>
<organism evidence="6 7">
    <name type="scientific">Actinomycetospora endophytica</name>
    <dbReference type="NCBI Taxonomy" id="2291215"/>
    <lineage>
        <taxon>Bacteria</taxon>
        <taxon>Bacillati</taxon>
        <taxon>Actinomycetota</taxon>
        <taxon>Actinomycetes</taxon>
        <taxon>Pseudonocardiales</taxon>
        <taxon>Pseudonocardiaceae</taxon>
        <taxon>Actinomycetospora</taxon>
    </lineage>
</organism>
<dbReference type="Pfam" id="PF21935">
    <property type="entry name" value="TetR_C_45"/>
    <property type="match status" value="1"/>
</dbReference>
<dbReference type="PANTHER" id="PTHR30055:SF234">
    <property type="entry name" value="HTH-TYPE TRANSCRIPTIONAL REGULATOR BETI"/>
    <property type="match status" value="1"/>
</dbReference>
<keyword evidence="1" id="KW-0805">Transcription regulation</keyword>
<dbReference type="InterPro" id="IPR050109">
    <property type="entry name" value="HTH-type_TetR-like_transc_reg"/>
</dbReference>
<dbReference type="PRINTS" id="PR00455">
    <property type="entry name" value="HTHTETR"/>
</dbReference>
<feature type="DNA-binding region" description="H-T-H motif" evidence="4">
    <location>
        <begin position="59"/>
        <end position="78"/>
    </location>
</feature>
<keyword evidence="7" id="KW-1185">Reference proteome</keyword>
<evidence type="ECO:0000256" key="4">
    <source>
        <dbReference type="PROSITE-ProRule" id="PRU00335"/>
    </source>
</evidence>
<accession>A0ABS8P3C7</accession>
<keyword evidence="2 4" id="KW-0238">DNA-binding</keyword>
<feature type="domain" description="HTH tetR-type" evidence="5">
    <location>
        <begin position="36"/>
        <end position="96"/>
    </location>
</feature>
<dbReference type="PROSITE" id="PS01081">
    <property type="entry name" value="HTH_TETR_1"/>
    <property type="match status" value="1"/>
</dbReference>
<dbReference type="Gene3D" id="1.10.357.10">
    <property type="entry name" value="Tetracycline Repressor, domain 2"/>
    <property type="match status" value="1"/>
</dbReference>
<dbReference type="SUPFAM" id="SSF46689">
    <property type="entry name" value="Homeodomain-like"/>
    <property type="match status" value="1"/>
</dbReference>
<protein>
    <submittedName>
        <fullName evidence="6">TetR/AcrR family transcriptional regulator</fullName>
    </submittedName>
</protein>
<dbReference type="InterPro" id="IPR009057">
    <property type="entry name" value="Homeodomain-like_sf"/>
</dbReference>
<gene>
    <name evidence="6" type="ORF">LQ327_04975</name>
</gene>
<dbReference type="InterPro" id="IPR001647">
    <property type="entry name" value="HTH_TetR"/>
</dbReference>
<sequence>MVALPSSSRPPASGAADDDAVAGVAAGRAPRQARALATRTAILDAAAHEFAVEGYRAASLSRIHERSGVTKGAMYFHFASKEAMGSAVAERFEARLPEVLAARSADGLDPLTTAVSVSLGFAELVRDEAPCRAGLRVVTDRALGPERARWPYEFWEGTHADLLGRAQRDGSLRAEVDTAELARTVVATCVGHWAISAAFTGLADVRERTAASWTVLLSTAADPAWLEQRHTAGGFSALPGGT</sequence>
<dbReference type="NCBIfam" id="NF041196">
    <property type="entry name" value="ScbR_bind_reg"/>
    <property type="match status" value="1"/>
</dbReference>
<evidence type="ECO:0000259" key="5">
    <source>
        <dbReference type="PROSITE" id="PS50977"/>
    </source>
</evidence>
<evidence type="ECO:0000256" key="1">
    <source>
        <dbReference type="ARBA" id="ARBA00023015"/>
    </source>
</evidence>
<comment type="caution">
    <text evidence="6">The sequence shown here is derived from an EMBL/GenBank/DDBJ whole genome shotgun (WGS) entry which is preliminary data.</text>
</comment>
<keyword evidence="3" id="KW-0804">Transcription</keyword>
<dbReference type="InterPro" id="IPR047923">
    <property type="entry name" value="ArpA-like"/>
</dbReference>
<dbReference type="Pfam" id="PF00440">
    <property type="entry name" value="TetR_N"/>
    <property type="match status" value="1"/>
</dbReference>
<dbReference type="PANTHER" id="PTHR30055">
    <property type="entry name" value="HTH-TYPE TRANSCRIPTIONAL REGULATOR RUTR"/>
    <property type="match status" value="1"/>
</dbReference>
<dbReference type="EMBL" id="JAJNDB010000001">
    <property type="protein sequence ID" value="MCD2192738.1"/>
    <property type="molecule type" value="Genomic_DNA"/>
</dbReference>
<evidence type="ECO:0000313" key="7">
    <source>
        <dbReference type="Proteomes" id="UP001199469"/>
    </source>
</evidence>
<reference evidence="6 7" key="1">
    <citation type="submission" date="2021-11" db="EMBL/GenBank/DDBJ databases">
        <title>Draft genome sequence of Actinomycetospora sp. SF1 isolated from the rhizosphere soil.</title>
        <authorList>
            <person name="Duangmal K."/>
            <person name="Chantavorakit T."/>
        </authorList>
    </citation>
    <scope>NUCLEOTIDE SEQUENCE [LARGE SCALE GENOMIC DNA]</scope>
    <source>
        <strain evidence="6 7">TBRC 5722</strain>
    </source>
</reference>
<evidence type="ECO:0000256" key="3">
    <source>
        <dbReference type="ARBA" id="ARBA00023163"/>
    </source>
</evidence>
<evidence type="ECO:0000256" key="2">
    <source>
        <dbReference type="ARBA" id="ARBA00023125"/>
    </source>
</evidence>
<dbReference type="InterPro" id="IPR023772">
    <property type="entry name" value="DNA-bd_HTH_TetR-type_CS"/>
</dbReference>
<dbReference type="RefSeq" id="WP_230730409.1">
    <property type="nucleotide sequence ID" value="NZ_JAJNDB010000001.1"/>
</dbReference>
<evidence type="ECO:0000313" key="6">
    <source>
        <dbReference type="EMBL" id="MCD2192738.1"/>
    </source>
</evidence>
<proteinExistence type="predicted"/>
<dbReference type="InterPro" id="IPR036271">
    <property type="entry name" value="Tet_transcr_reg_TetR-rel_C_sf"/>
</dbReference>
<dbReference type="PROSITE" id="PS50977">
    <property type="entry name" value="HTH_TETR_2"/>
    <property type="match status" value="1"/>
</dbReference>
<dbReference type="InterPro" id="IPR054126">
    <property type="entry name" value="CprB_TetR_C"/>
</dbReference>
<dbReference type="Proteomes" id="UP001199469">
    <property type="component" value="Unassembled WGS sequence"/>
</dbReference>